<organism evidence="2 3">
    <name type="scientific">Natronorubrum bangense</name>
    <dbReference type="NCBI Taxonomy" id="61858"/>
    <lineage>
        <taxon>Archaea</taxon>
        <taxon>Methanobacteriati</taxon>
        <taxon>Methanobacteriota</taxon>
        <taxon>Stenosarchaea group</taxon>
        <taxon>Halobacteria</taxon>
        <taxon>Halobacteriales</taxon>
        <taxon>Natrialbaceae</taxon>
        <taxon>Natronorubrum</taxon>
    </lineage>
</organism>
<sequence>MRRRELLAATAGISVLAGCLDDGSEPADQLDDTDESDPPFEIRTVDAPGSEAGTVQIPQAGRVMLLNFTRTRCPTSEGLLSAVGDTRDDLRRADVDVISVTDGSAGPQPSPAELADWWREHDGSWTIGIDERGLLNDHYEIRGFPVVMAIDGAGEVHWRNDGPTAANNMVSGVRTALEAEEAERLPL</sequence>
<dbReference type="EMBL" id="CP031305">
    <property type="protein sequence ID" value="QCC55216.1"/>
    <property type="molecule type" value="Genomic_DNA"/>
</dbReference>
<feature type="compositionally biased region" description="Acidic residues" evidence="1">
    <location>
        <begin position="22"/>
        <end position="38"/>
    </location>
</feature>
<evidence type="ECO:0000313" key="3">
    <source>
        <dbReference type="Proteomes" id="UP000296822"/>
    </source>
</evidence>
<accession>A0A4D6HPW8</accession>
<name>A0A4D6HPW8_9EURY</name>
<feature type="region of interest" description="Disordered" evidence="1">
    <location>
        <begin position="20"/>
        <end position="40"/>
    </location>
</feature>
<evidence type="ECO:0000313" key="2">
    <source>
        <dbReference type="EMBL" id="QCC55216.1"/>
    </source>
</evidence>
<dbReference type="PROSITE" id="PS51257">
    <property type="entry name" value="PROKAR_LIPOPROTEIN"/>
    <property type="match status" value="1"/>
</dbReference>
<dbReference type="SUPFAM" id="SSF52833">
    <property type="entry name" value="Thioredoxin-like"/>
    <property type="match status" value="1"/>
</dbReference>
<dbReference type="AlphaFoldDB" id="A0A4D6HPW8"/>
<dbReference type="Proteomes" id="UP000296822">
    <property type="component" value="Chromosome"/>
</dbReference>
<dbReference type="Gene3D" id="3.40.30.10">
    <property type="entry name" value="Glutaredoxin"/>
    <property type="match status" value="1"/>
</dbReference>
<proteinExistence type="predicted"/>
<reference evidence="2 3" key="1">
    <citation type="journal article" date="2019" name="Nat. Commun.">
        <title>A new type of DNA phosphorothioation-based antiviral system in archaea.</title>
        <authorList>
            <person name="Xiong L."/>
            <person name="Liu S."/>
            <person name="Chen S."/>
            <person name="Xiao Y."/>
            <person name="Zhu B."/>
            <person name="Gao Y."/>
            <person name="Zhang Y."/>
            <person name="Chen B."/>
            <person name="Luo J."/>
            <person name="Deng Z."/>
            <person name="Chen X."/>
            <person name="Wang L."/>
            <person name="Chen S."/>
        </authorList>
    </citation>
    <scope>NUCLEOTIDE SEQUENCE [LARGE SCALE GENOMIC DNA]</scope>
    <source>
        <strain evidence="2 3">JCM 10635</strain>
    </source>
</reference>
<dbReference type="KEGG" id="nbg:DV706_12490"/>
<gene>
    <name evidence="2" type="ORF">DV706_12490</name>
</gene>
<dbReference type="GeneID" id="39852079"/>
<evidence type="ECO:0000256" key="1">
    <source>
        <dbReference type="SAM" id="MobiDB-lite"/>
    </source>
</evidence>
<protein>
    <submittedName>
        <fullName evidence="2">TlpA family protein disulfide reductase</fullName>
    </submittedName>
</protein>
<dbReference type="InterPro" id="IPR036249">
    <property type="entry name" value="Thioredoxin-like_sf"/>
</dbReference>
<dbReference type="RefSeq" id="WP_006064418.1">
    <property type="nucleotide sequence ID" value="NZ_CP031305.1"/>
</dbReference>